<organism evidence="3">
    <name type="scientific">Brassica campestris</name>
    <name type="common">Field mustard</name>
    <dbReference type="NCBI Taxonomy" id="3711"/>
    <lineage>
        <taxon>Eukaryota</taxon>
        <taxon>Viridiplantae</taxon>
        <taxon>Streptophyta</taxon>
        <taxon>Embryophyta</taxon>
        <taxon>Tracheophyta</taxon>
        <taxon>Spermatophyta</taxon>
        <taxon>Magnoliopsida</taxon>
        <taxon>eudicotyledons</taxon>
        <taxon>Gunneridae</taxon>
        <taxon>Pentapetalae</taxon>
        <taxon>rosids</taxon>
        <taxon>malvids</taxon>
        <taxon>Brassicales</taxon>
        <taxon>Brassicaceae</taxon>
        <taxon>Brassiceae</taxon>
        <taxon>Brassica</taxon>
    </lineage>
</organism>
<dbReference type="EMBL" id="LR031574">
    <property type="protein sequence ID" value="VDC95399.1"/>
    <property type="molecule type" value="Genomic_DNA"/>
</dbReference>
<feature type="compositionally biased region" description="Polar residues" evidence="2">
    <location>
        <begin position="10"/>
        <end position="19"/>
    </location>
</feature>
<proteinExistence type="inferred from homology"/>
<reference evidence="3" key="1">
    <citation type="submission" date="2018-11" db="EMBL/GenBank/DDBJ databases">
        <authorList>
            <consortium name="Genoscope - CEA"/>
            <person name="William W."/>
        </authorList>
    </citation>
    <scope>NUCLEOTIDE SEQUENCE</scope>
</reference>
<gene>
    <name evidence="3" type="ORF">BRAA07T27992Z</name>
</gene>
<dbReference type="GO" id="GO:0016192">
    <property type="term" value="P:vesicle-mediated transport"/>
    <property type="evidence" value="ECO:0007669"/>
    <property type="project" value="InterPro"/>
</dbReference>
<comment type="similarity">
    <text evidence="1">Belongs to the STXBP/unc-18/SEC1 family.</text>
</comment>
<dbReference type="InterPro" id="IPR027482">
    <property type="entry name" value="Sec1-like_dom2"/>
</dbReference>
<dbReference type="AlphaFoldDB" id="A0A3P6B324"/>
<dbReference type="InterPro" id="IPR036045">
    <property type="entry name" value="Sec1-like_sf"/>
</dbReference>
<dbReference type="Gene3D" id="3.40.50.1910">
    <property type="match status" value="1"/>
</dbReference>
<dbReference type="Pfam" id="PF00995">
    <property type="entry name" value="Sec1"/>
    <property type="match status" value="1"/>
</dbReference>
<sequence length="128" mass="14411">MENVGVTPPFYSSPQSPSASPVLPHSRRTPSWTRRHISDDGYFSDSVLGRTSSGFKKKGQRIFVFIVGGATIYEVLACHKLTENLDREVILGSSSFLNPHTFLTVRNLCSLWIFVHSKALFFCLWCNN</sequence>
<name>A0A3P6B324_BRACM</name>
<dbReference type="InterPro" id="IPR001619">
    <property type="entry name" value="Sec1-like"/>
</dbReference>
<dbReference type="SUPFAM" id="SSF56815">
    <property type="entry name" value="Sec1/munc18-like (SM) proteins"/>
    <property type="match status" value="1"/>
</dbReference>
<accession>A0A3P6B324</accession>
<evidence type="ECO:0000256" key="2">
    <source>
        <dbReference type="SAM" id="MobiDB-lite"/>
    </source>
</evidence>
<protein>
    <submittedName>
        <fullName evidence="3">Uncharacterized protein</fullName>
    </submittedName>
</protein>
<feature type="region of interest" description="Disordered" evidence="2">
    <location>
        <begin position="1"/>
        <end position="30"/>
    </location>
</feature>
<evidence type="ECO:0000313" key="3">
    <source>
        <dbReference type="EMBL" id="VDC95399.1"/>
    </source>
</evidence>
<evidence type="ECO:0000256" key="1">
    <source>
        <dbReference type="ARBA" id="ARBA00009884"/>
    </source>
</evidence>